<dbReference type="PANTHER" id="PTHR47233:SF3">
    <property type="entry name" value="CHEMOTAXIS PROTEIN CHEV"/>
    <property type="match status" value="1"/>
</dbReference>
<evidence type="ECO:0000313" key="7">
    <source>
        <dbReference type="Proteomes" id="UP000515819"/>
    </source>
</evidence>
<reference evidence="6 7" key="1">
    <citation type="submission" date="2020-08" db="EMBL/GenBank/DDBJ databases">
        <authorList>
            <person name="Liu C."/>
            <person name="Sun Q."/>
        </authorList>
    </citation>
    <scope>NUCLEOTIDE SEQUENCE [LARGE SCALE GENOMIC DNA]</scope>
    <source>
        <strain evidence="6 7">NSJ-4</strain>
    </source>
</reference>
<dbReference type="Gene3D" id="2.30.30.40">
    <property type="entry name" value="SH3 Domains"/>
    <property type="match status" value="1"/>
</dbReference>
<dbReference type="InterPro" id="IPR001789">
    <property type="entry name" value="Sig_transdc_resp-reg_receiver"/>
</dbReference>
<dbReference type="InterPro" id="IPR002545">
    <property type="entry name" value="CheW-lke_dom"/>
</dbReference>
<feature type="domain" description="CheW-like" evidence="5">
    <location>
        <begin position="13"/>
        <end position="152"/>
    </location>
</feature>
<organism evidence="6 7">
    <name type="scientific">Wujia chipingensis</name>
    <dbReference type="NCBI Taxonomy" id="2763670"/>
    <lineage>
        <taxon>Bacteria</taxon>
        <taxon>Bacillati</taxon>
        <taxon>Bacillota</taxon>
        <taxon>Clostridia</taxon>
        <taxon>Lachnospirales</taxon>
        <taxon>Lachnospiraceae</taxon>
        <taxon>Wujia</taxon>
    </lineage>
</organism>
<evidence type="ECO:0000256" key="2">
    <source>
        <dbReference type="ARBA" id="ARBA00024867"/>
    </source>
</evidence>
<proteinExistence type="predicted"/>
<dbReference type="InterPro" id="IPR036061">
    <property type="entry name" value="CheW-like_dom_sf"/>
</dbReference>
<dbReference type="InterPro" id="IPR011006">
    <property type="entry name" value="CheY-like_superfamily"/>
</dbReference>
<evidence type="ECO:0000313" key="6">
    <source>
        <dbReference type="EMBL" id="QNL98775.1"/>
    </source>
</evidence>
<dbReference type="SMART" id="SM00448">
    <property type="entry name" value="REC"/>
    <property type="match status" value="1"/>
</dbReference>
<dbReference type="RefSeq" id="WP_117780612.1">
    <property type="nucleotide sequence ID" value="NZ_CP060632.1"/>
</dbReference>
<dbReference type="Pfam" id="PF00072">
    <property type="entry name" value="Response_reg"/>
    <property type="match status" value="1"/>
</dbReference>
<name>A0A7G9FJP4_9FIRM</name>
<sequence length="306" mass="34041">MDSNILLESGTNELEVLEFIINGNHYGINVEKVREILPYQEITPVPNSHPCIEGIFMPRGDIITVIDLFQTLGFPNPDKQNNFLIVTNFNNLNIAFDVQAVLGINRVSWKDVVKPDATVSGPGTGIATGIIKNEDNLLIILDFERIVEGICPETSLKISQVTELEDRERNSIPILVAEDSMMLCKLIEDALHRAGYTKLTIKNNGQEAWDYLCELKKNNGVEYGAKCLITDIEMPQMDGHHLIKKIRETEGLKQIPIVIFSSLINDDMKRKGDLLGADAQISKPEIGQLVGILDSLVASQIYGTNK</sequence>
<dbReference type="EMBL" id="CP060632">
    <property type="protein sequence ID" value="QNL98775.1"/>
    <property type="molecule type" value="Genomic_DNA"/>
</dbReference>
<dbReference type="GO" id="GO:0006935">
    <property type="term" value="P:chemotaxis"/>
    <property type="evidence" value="ECO:0007669"/>
    <property type="project" value="InterPro"/>
</dbReference>
<dbReference type="KEGG" id="wcp:H9Q76_08440"/>
<dbReference type="Proteomes" id="UP000515819">
    <property type="component" value="Chromosome"/>
</dbReference>
<keyword evidence="3" id="KW-0597">Phosphoprotein</keyword>
<evidence type="ECO:0000256" key="1">
    <source>
        <dbReference type="ARBA" id="ARBA00018672"/>
    </source>
</evidence>
<dbReference type="Gene3D" id="2.40.50.180">
    <property type="entry name" value="CheA-289, Domain 4"/>
    <property type="match status" value="1"/>
</dbReference>
<dbReference type="SUPFAM" id="SSF52172">
    <property type="entry name" value="CheY-like"/>
    <property type="match status" value="1"/>
</dbReference>
<dbReference type="Pfam" id="PF01584">
    <property type="entry name" value="CheW"/>
    <property type="match status" value="1"/>
</dbReference>
<keyword evidence="7" id="KW-1185">Reference proteome</keyword>
<protein>
    <recommendedName>
        <fullName evidence="1">Stage 0 sporulation protein A homolog</fullName>
    </recommendedName>
</protein>
<dbReference type="SMART" id="SM00260">
    <property type="entry name" value="CheW"/>
    <property type="match status" value="1"/>
</dbReference>
<accession>A0A7G9FJP4</accession>
<dbReference type="InterPro" id="IPR024181">
    <property type="entry name" value="Chemotax_regulator_CheV"/>
</dbReference>
<dbReference type="GO" id="GO:0000160">
    <property type="term" value="P:phosphorelay signal transduction system"/>
    <property type="evidence" value="ECO:0007669"/>
    <property type="project" value="InterPro"/>
</dbReference>
<evidence type="ECO:0000259" key="5">
    <source>
        <dbReference type="PROSITE" id="PS50851"/>
    </source>
</evidence>
<dbReference type="SUPFAM" id="SSF50341">
    <property type="entry name" value="CheW-like"/>
    <property type="match status" value="1"/>
</dbReference>
<feature type="modified residue" description="4-aspartylphosphate" evidence="3">
    <location>
        <position position="231"/>
    </location>
</feature>
<dbReference type="PIRSF" id="PIRSF002867">
    <property type="entry name" value="CheV"/>
    <property type="match status" value="1"/>
</dbReference>
<dbReference type="Gene3D" id="3.40.50.2300">
    <property type="match status" value="1"/>
</dbReference>
<feature type="domain" description="Response regulatory" evidence="4">
    <location>
        <begin position="173"/>
        <end position="298"/>
    </location>
</feature>
<dbReference type="PANTHER" id="PTHR47233">
    <property type="entry name" value="CHEMOTAXIS PROTEIN CHEV"/>
    <property type="match status" value="1"/>
</dbReference>
<dbReference type="PROSITE" id="PS50851">
    <property type="entry name" value="CHEW"/>
    <property type="match status" value="1"/>
</dbReference>
<gene>
    <name evidence="6" type="ORF">H9Q76_08440</name>
</gene>
<dbReference type="AlphaFoldDB" id="A0A7G9FJP4"/>
<comment type="function">
    <text evidence="2">May play the central regulatory role in sporulation. It may be an element of the effector pathway responsible for the activation of sporulation genes in response to nutritional stress. Spo0A may act in concert with spo0H (a sigma factor) to control the expression of some genes that are critical to the sporulation process.</text>
</comment>
<dbReference type="PROSITE" id="PS50110">
    <property type="entry name" value="RESPONSE_REGULATORY"/>
    <property type="match status" value="1"/>
</dbReference>
<evidence type="ECO:0000256" key="3">
    <source>
        <dbReference type="PROSITE-ProRule" id="PRU00169"/>
    </source>
</evidence>
<evidence type="ECO:0000259" key="4">
    <source>
        <dbReference type="PROSITE" id="PS50110"/>
    </source>
</evidence>